<protein>
    <submittedName>
        <fullName evidence="1">Uncharacterized protein</fullName>
    </submittedName>
</protein>
<keyword evidence="2" id="KW-1185">Reference proteome</keyword>
<accession>A0ABP0UP61</accession>
<gene>
    <name evidence="1" type="ORF">CSSPTR1EN2_LOCUS18199</name>
</gene>
<organism evidence="1 2">
    <name type="scientific">Sphagnum troendelagicum</name>
    <dbReference type="NCBI Taxonomy" id="128251"/>
    <lineage>
        <taxon>Eukaryota</taxon>
        <taxon>Viridiplantae</taxon>
        <taxon>Streptophyta</taxon>
        <taxon>Embryophyta</taxon>
        <taxon>Bryophyta</taxon>
        <taxon>Sphagnophytina</taxon>
        <taxon>Sphagnopsida</taxon>
        <taxon>Sphagnales</taxon>
        <taxon>Sphagnaceae</taxon>
        <taxon>Sphagnum</taxon>
    </lineage>
</organism>
<evidence type="ECO:0000313" key="2">
    <source>
        <dbReference type="Proteomes" id="UP001497512"/>
    </source>
</evidence>
<name>A0ABP0UP61_9BRYO</name>
<evidence type="ECO:0000313" key="1">
    <source>
        <dbReference type="EMBL" id="CAK9226358.1"/>
    </source>
</evidence>
<proteinExistence type="predicted"/>
<sequence length="105" mass="12032">MHQSPESNRQDRLLHWVLGQATAAMHRSSESNRQDWLLLRASLGPLPKRRLRCTDLPNPTVRIGFFYAHLWVHFPSDGCDAPIFRIQPSGLAPTSIFGFLAKRRL</sequence>
<dbReference type="EMBL" id="OZ019897">
    <property type="protein sequence ID" value="CAK9226358.1"/>
    <property type="molecule type" value="Genomic_DNA"/>
</dbReference>
<reference evidence="1" key="1">
    <citation type="submission" date="2024-02" db="EMBL/GenBank/DDBJ databases">
        <authorList>
            <consortium name="ELIXIR-Norway"/>
            <consortium name="Elixir Norway"/>
        </authorList>
    </citation>
    <scope>NUCLEOTIDE SEQUENCE</scope>
</reference>
<dbReference type="Proteomes" id="UP001497512">
    <property type="component" value="Chromosome 5"/>
</dbReference>